<reference evidence="2" key="1">
    <citation type="submission" date="2017-01" db="EMBL/GenBank/DDBJ databases">
        <authorList>
            <person name="Varghese N."/>
            <person name="Submissions S."/>
        </authorList>
    </citation>
    <scope>NUCLEOTIDE SEQUENCE [LARGE SCALE GENOMIC DNA]</scope>
    <source>
        <strain evidence="2">DSM 29430</strain>
    </source>
</reference>
<evidence type="ECO:0000313" key="1">
    <source>
        <dbReference type="EMBL" id="SIS72331.1"/>
    </source>
</evidence>
<keyword evidence="2" id="KW-1185">Reference proteome</keyword>
<accession>A0A1N7LEY6</accession>
<dbReference type="AlphaFoldDB" id="A0A1N7LEY6"/>
<name>A0A1N7LEY6_9RHOB</name>
<organism evidence="1 2">
    <name type="scientific">Roseivivax lentus</name>
    <dbReference type="NCBI Taxonomy" id="633194"/>
    <lineage>
        <taxon>Bacteria</taxon>
        <taxon>Pseudomonadati</taxon>
        <taxon>Pseudomonadota</taxon>
        <taxon>Alphaproteobacteria</taxon>
        <taxon>Rhodobacterales</taxon>
        <taxon>Roseobacteraceae</taxon>
        <taxon>Roseivivax</taxon>
    </lineage>
</organism>
<gene>
    <name evidence="1" type="ORF">SAMN05421759_102642</name>
</gene>
<dbReference type="RefSeq" id="WP_076446242.1">
    <property type="nucleotide sequence ID" value="NZ_FTOQ01000002.1"/>
</dbReference>
<dbReference type="EMBL" id="FTOQ01000002">
    <property type="protein sequence ID" value="SIS72331.1"/>
    <property type="molecule type" value="Genomic_DNA"/>
</dbReference>
<sequence length="99" mass="10684">MKPEAIMDALAKILKDERQRNDGKLQEVQGDLQSNLKTISDNLQKIDGNVLIKSAAFAVADANLAALKNHAENVLLRKSKHLHGTLPNFAKGLQSGGGQ</sequence>
<dbReference type="OrthoDB" id="9945241at2"/>
<evidence type="ECO:0000313" key="2">
    <source>
        <dbReference type="Proteomes" id="UP000186684"/>
    </source>
</evidence>
<protein>
    <submittedName>
        <fullName evidence="1">Uncharacterized protein</fullName>
    </submittedName>
</protein>
<dbReference type="Proteomes" id="UP000186684">
    <property type="component" value="Unassembled WGS sequence"/>
</dbReference>
<proteinExistence type="predicted"/>
<dbReference type="STRING" id="633194.SAMN05421759_102642"/>